<comment type="caution">
    <text evidence="2">The sequence shown here is derived from an EMBL/GenBank/DDBJ whole genome shotgun (WGS) entry which is preliminary data.</text>
</comment>
<keyword evidence="2" id="KW-0378">Hydrolase</keyword>
<dbReference type="EMBL" id="JAPDRN010000110">
    <property type="protein sequence ID" value="KAJ9622160.1"/>
    <property type="molecule type" value="Genomic_DNA"/>
</dbReference>
<keyword evidence="2" id="KW-0255">Endonuclease</keyword>
<feature type="compositionally biased region" description="Acidic residues" evidence="1">
    <location>
        <begin position="187"/>
        <end position="265"/>
    </location>
</feature>
<evidence type="ECO:0000313" key="3">
    <source>
        <dbReference type="Proteomes" id="UP001172681"/>
    </source>
</evidence>
<dbReference type="AlphaFoldDB" id="A0AA38XV11"/>
<gene>
    <name evidence="2" type="primary">APN2_2</name>
    <name evidence="2" type="ORF">H2204_011667</name>
</gene>
<sequence length="401" mass="45590">MPCRYVFYNVVDINGPEWSDRRAYPDIFDVTIADVAVLTNLGIRRQSQFTDDMLRVPGWEGYAGFHEDLLSPSGVLLFTRNASRGQADPERQIQLRALANEVASTPCLRFCRDYPHHWTTPLLPCFLAPPGIPFAMTANANRMTVRFDPIAFPEEHIPGEENWAPSGGWDVSEDEEEEDYESSRGENDEEEGEGEEEERGEEERGEEEEENEDEDDEGDEDEEEDEEGDKEGDEDEEKDEDREGDEDEKADQEEEEDEDGEGEEERGERPPPWTSLTTESLERLLVSRFEKRGFRFSRSPLEDLLFTSQSIVRIMSRTSSAHQVAVSTWLGLISGLLTSTVRFMPLSDSVTGSVDRCLAALVLLERMSTSPFFSPTPPSWLEKGSTVALHRCIEEVLEWQS</sequence>
<evidence type="ECO:0000256" key="1">
    <source>
        <dbReference type="SAM" id="MobiDB-lite"/>
    </source>
</evidence>
<dbReference type="EC" id="4.2.99.18" evidence="2"/>
<keyword evidence="3" id="KW-1185">Reference proteome</keyword>
<organism evidence="2 3">
    <name type="scientific">Knufia peltigerae</name>
    <dbReference type="NCBI Taxonomy" id="1002370"/>
    <lineage>
        <taxon>Eukaryota</taxon>
        <taxon>Fungi</taxon>
        <taxon>Dikarya</taxon>
        <taxon>Ascomycota</taxon>
        <taxon>Pezizomycotina</taxon>
        <taxon>Eurotiomycetes</taxon>
        <taxon>Chaetothyriomycetidae</taxon>
        <taxon>Chaetothyriales</taxon>
        <taxon>Trichomeriaceae</taxon>
        <taxon>Knufia</taxon>
    </lineage>
</organism>
<keyword evidence="2" id="KW-0540">Nuclease</keyword>
<evidence type="ECO:0000313" key="2">
    <source>
        <dbReference type="EMBL" id="KAJ9622160.1"/>
    </source>
</evidence>
<proteinExistence type="predicted"/>
<feature type="region of interest" description="Disordered" evidence="1">
    <location>
        <begin position="156"/>
        <end position="278"/>
    </location>
</feature>
<dbReference type="GO" id="GO:0140078">
    <property type="term" value="F:class I DNA-(apurinic or apyrimidinic site) endonuclease activity"/>
    <property type="evidence" value="ECO:0007669"/>
    <property type="project" value="UniProtKB-EC"/>
</dbReference>
<protein>
    <submittedName>
        <fullName evidence="2">Class II abasic (AP) endonuclease</fullName>
        <ecNumber evidence="2">4.2.99.18</ecNumber>
    </submittedName>
</protein>
<name>A0AA38XV11_9EURO</name>
<keyword evidence="2" id="KW-0456">Lyase</keyword>
<accession>A0AA38XV11</accession>
<dbReference type="Proteomes" id="UP001172681">
    <property type="component" value="Unassembled WGS sequence"/>
</dbReference>
<feature type="compositionally biased region" description="Acidic residues" evidence="1">
    <location>
        <begin position="171"/>
        <end position="180"/>
    </location>
</feature>
<reference evidence="2" key="1">
    <citation type="submission" date="2022-10" db="EMBL/GenBank/DDBJ databases">
        <title>Culturing micro-colonial fungi from biological soil crusts in the Mojave desert and describing Neophaeococcomyces mojavensis, and introducing the new genera and species Taxawa tesnikishii.</title>
        <authorList>
            <person name="Kurbessoian T."/>
            <person name="Stajich J.E."/>
        </authorList>
    </citation>
    <scope>NUCLEOTIDE SEQUENCE</scope>
    <source>
        <strain evidence="2">TK_35</strain>
    </source>
</reference>